<dbReference type="Gene3D" id="3.90.550.10">
    <property type="entry name" value="Spore Coat Polysaccharide Biosynthesis Protein SpsA, Chain A"/>
    <property type="match status" value="1"/>
</dbReference>
<dbReference type="Proteomes" id="UP000244727">
    <property type="component" value="Chromosome"/>
</dbReference>
<dbReference type="GeneID" id="36513243"/>
<accession>A0A2R4X4K5</accession>
<dbReference type="SUPFAM" id="SSF53448">
    <property type="entry name" value="Nucleotide-diphospho-sugar transferases"/>
    <property type="match status" value="1"/>
</dbReference>
<sequence>MEYVQRAIATCHDFGGADPPTDLSRVAVVVPVTERAARTPTASDVLASVAARNPARIVVPVQADADAIGPIADWLAEVDAPTDCLWCSAPALADRLAAAGIDTPPGKGRDVWLALGVAASAADRVAVHDADVQTYAPETLARLCFPLDHDYRFVKGYAARVESDGLYGRLFRLFVSPLLDALSDRHDAGIVRYLQAFRYTLSGSIATTAQIARSMRPPPGWGLEIATLGTAFERAGFEATAQVDLGRHVHDHRPVAGADGLERMAREVWTTLVDVCATHGVGVDPGALRTAYRTAADRLVDRYALDARFNGLPADPQGERDQIERYADAIDQVDQIDRLPAWDAIDLDPGTVRATATRAVRAELHR</sequence>
<gene>
    <name evidence="1" type="ORF">HARCEL1_12010</name>
</gene>
<dbReference type="GO" id="GO:0016740">
    <property type="term" value="F:transferase activity"/>
    <property type="evidence" value="ECO:0007669"/>
    <property type="project" value="UniProtKB-KW"/>
</dbReference>
<evidence type="ECO:0000313" key="1">
    <source>
        <dbReference type="EMBL" id="AWB28726.1"/>
    </source>
</evidence>
<name>A0A2R4X4K5_9EURY</name>
<proteinExistence type="predicted"/>
<dbReference type="EMBL" id="CP028858">
    <property type="protein sequence ID" value="AWB28726.1"/>
    <property type="molecule type" value="Genomic_DNA"/>
</dbReference>
<keyword evidence="1" id="KW-0808">Transferase</keyword>
<evidence type="ECO:0000313" key="2">
    <source>
        <dbReference type="Proteomes" id="UP000244727"/>
    </source>
</evidence>
<organism evidence="1 2">
    <name type="scientific">Halococcoides cellulosivorans</name>
    <dbReference type="NCBI Taxonomy" id="1679096"/>
    <lineage>
        <taxon>Archaea</taxon>
        <taxon>Methanobacteriati</taxon>
        <taxon>Methanobacteriota</taxon>
        <taxon>Stenosarchaea group</taxon>
        <taxon>Halobacteria</taxon>
        <taxon>Halobacteriales</taxon>
        <taxon>Haloarculaceae</taxon>
        <taxon>Halococcoides</taxon>
    </lineage>
</organism>
<dbReference type="InterPro" id="IPR029044">
    <property type="entry name" value="Nucleotide-diphossugar_trans"/>
</dbReference>
<dbReference type="RefSeq" id="WP_108384292.1">
    <property type="nucleotide sequence ID" value="NZ_CP028858.1"/>
</dbReference>
<keyword evidence="2" id="KW-1185">Reference proteome</keyword>
<dbReference type="KEGG" id="harc:HARCEL1_12010"/>
<protein>
    <submittedName>
        <fullName evidence="1">Glycosyl transferase family 2</fullName>
    </submittedName>
</protein>
<reference evidence="1 2" key="1">
    <citation type="submission" date="2018-04" db="EMBL/GenBank/DDBJ databases">
        <title>Halococcoides cellulosivorans gen. nov., sp. nov., an extremely halophilic cellulose-utilizing haloarchaeon from hypersaline lakes.</title>
        <authorList>
            <person name="Sorokin D.Y."/>
            <person name="Toshchakov S.V."/>
            <person name="Samarov N.I."/>
            <person name="Korzhenkov A."/>
            <person name="Kublanov I.V."/>
        </authorList>
    </citation>
    <scope>NUCLEOTIDE SEQUENCE [LARGE SCALE GENOMIC DNA]</scope>
    <source>
        <strain evidence="1 2">HArcel1</strain>
    </source>
</reference>
<dbReference type="AlphaFoldDB" id="A0A2R4X4K5"/>